<keyword evidence="5" id="KW-0175">Coiled coil</keyword>
<comment type="subcellular location">
    <subcellularLocation>
        <location evidence="1">Membrane</location>
    </subcellularLocation>
</comment>
<dbReference type="PANTHER" id="PTHR31422">
    <property type="entry name" value="BNAANNG28530D PROTEIN"/>
    <property type="match status" value="1"/>
</dbReference>
<dbReference type="PANTHER" id="PTHR31422:SF44">
    <property type="entry name" value="GTD-BINDING DOMAIN-CONTAINING PROTEIN"/>
    <property type="match status" value="1"/>
</dbReference>
<dbReference type="STRING" id="74649.A0A2P6PUD3"/>
<evidence type="ECO:0000256" key="3">
    <source>
        <dbReference type="ARBA" id="ARBA00022989"/>
    </source>
</evidence>
<evidence type="ECO:0000256" key="5">
    <source>
        <dbReference type="SAM" id="Coils"/>
    </source>
</evidence>
<evidence type="ECO:0000256" key="4">
    <source>
        <dbReference type="ARBA" id="ARBA00023136"/>
    </source>
</evidence>
<dbReference type="GO" id="GO:0016020">
    <property type="term" value="C:membrane"/>
    <property type="evidence" value="ECO:0007669"/>
    <property type="project" value="UniProtKB-SubCell"/>
</dbReference>
<organism evidence="8 9">
    <name type="scientific">Rosa chinensis</name>
    <name type="common">China rose</name>
    <dbReference type="NCBI Taxonomy" id="74649"/>
    <lineage>
        <taxon>Eukaryota</taxon>
        <taxon>Viridiplantae</taxon>
        <taxon>Streptophyta</taxon>
        <taxon>Embryophyta</taxon>
        <taxon>Tracheophyta</taxon>
        <taxon>Spermatophyta</taxon>
        <taxon>Magnoliopsida</taxon>
        <taxon>eudicotyledons</taxon>
        <taxon>Gunneridae</taxon>
        <taxon>Pentapetalae</taxon>
        <taxon>rosids</taxon>
        <taxon>fabids</taxon>
        <taxon>Rosales</taxon>
        <taxon>Rosaceae</taxon>
        <taxon>Rosoideae</taxon>
        <taxon>Rosoideae incertae sedis</taxon>
        <taxon>Rosa</taxon>
    </lineage>
</organism>
<proteinExistence type="predicted"/>
<dbReference type="OrthoDB" id="1933744at2759"/>
<name>A0A2P6PUD3_ROSCH</name>
<dbReference type="AlphaFoldDB" id="A0A2P6PUD3"/>
<keyword evidence="4 6" id="KW-0472">Membrane</keyword>
<feature type="transmembrane region" description="Helical" evidence="6">
    <location>
        <begin position="16"/>
        <end position="37"/>
    </location>
</feature>
<evidence type="ECO:0000313" key="8">
    <source>
        <dbReference type="EMBL" id="PRQ25541.1"/>
    </source>
</evidence>
<reference evidence="8 9" key="1">
    <citation type="journal article" date="2018" name="Nat. Genet.">
        <title>The Rosa genome provides new insights in the design of modern roses.</title>
        <authorList>
            <person name="Bendahmane M."/>
        </authorList>
    </citation>
    <scope>NUCLEOTIDE SEQUENCE [LARGE SCALE GENOMIC DNA]</scope>
    <source>
        <strain evidence="9">cv. Old Blush</strain>
    </source>
</reference>
<accession>A0A2P6PUD3</accession>
<evidence type="ECO:0000256" key="6">
    <source>
        <dbReference type="SAM" id="Phobius"/>
    </source>
</evidence>
<keyword evidence="9" id="KW-1185">Reference proteome</keyword>
<protein>
    <submittedName>
        <fullName evidence="8">Putative Zein-binding domain-containing protein</fullName>
    </submittedName>
</protein>
<gene>
    <name evidence="8" type="ORF">RchiOBHm_Chr6g0284791</name>
</gene>
<keyword evidence="3 6" id="KW-1133">Transmembrane helix</keyword>
<dbReference type="Proteomes" id="UP000238479">
    <property type="component" value="Chromosome 6"/>
</dbReference>
<keyword evidence="2 6" id="KW-0812">Transmembrane</keyword>
<feature type="coiled-coil region" evidence="5">
    <location>
        <begin position="277"/>
        <end position="304"/>
    </location>
</feature>
<dbReference type="PROSITE" id="PS51775">
    <property type="entry name" value="GTD_BINDING"/>
    <property type="match status" value="1"/>
</dbReference>
<comment type="caution">
    <text evidence="8">The sequence shown here is derived from an EMBL/GenBank/DDBJ whole genome shotgun (WGS) entry which is preliminary data.</text>
</comment>
<dbReference type="GO" id="GO:0080115">
    <property type="term" value="F:myosin XI tail binding"/>
    <property type="evidence" value="ECO:0007669"/>
    <property type="project" value="UniProtKB-ARBA"/>
</dbReference>
<evidence type="ECO:0000256" key="1">
    <source>
        <dbReference type="ARBA" id="ARBA00004370"/>
    </source>
</evidence>
<dbReference type="Pfam" id="PF04576">
    <property type="entry name" value="Zein-binding"/>
    <property type="match status" value="1"/>
</dbReference>
<evidence type="ECO:0000256" key="2">
    <source>
        <dbReference type="ARBA" id="ARBA00022692"/>
    </source>
</evidence>
<evidence type="ECO:0000259" key="7">
    <source>
        <dbReference type="PROSITE" id="PS51775"/>
    </source>
</evidence>
<feature type="domain" description="GTD-binding" evidence="7">
    <location>
        <begin position="243"/>
        <end position="341"/>
    </location>
</feature>
<dbReference type="InterPro" id="IPR007656">
    <property type="entry name" value="GTD-bd"/>
</dbReference>
<dbReference type="EMBL" id="PDCK01000044">
    <property type="protein sequence ID" value="PRQ25541.1"/>
    <property type="molecule type" value="Genomic_DNA"/>
</dbReference>
<sequence>MACQEVQSWSFGGLTVAFLDLLLAYFLLCISAFVFFVSKLLKVFWVYLPCPCNGVFGYRNRDLCLHKLLNEWPVAKIYAVQKLVKSRFPFDIRFKDQTCNLSQKLIRDVNGGNGVLELEGESCCSPFSSPRLQSLVDKESGYDAKGKRIVILKKRTGIRRSRRDSSKSPRIFPFPLDERGTGEISGESSIAVAARHDEPQASGDDRGEGICGLSKLSESAAESKGLDASYGEEKFPIFENESDTIRMLEGALEKEKAACAALYLELEKERSAAATAADEAMAMISRLQKDKASTEMEVRQYQRMIEEKFVYDEEEMDVLKEILLRREKENHYLEKEVEAYRQMNSLGNEQCNGDSNDKLREWGQTALSSNIDSQLMMPWTNETKSNHMELGYIADSTSQFDASFVKKQIHSNGHDVVEKSVLSGWEGKQYADNAMCPGMTTEAVQAKIGIEKSFYSDGGELQQGGDLESHYHSPLLDTEPAVHDIHVIDGKTEIVRGESRPSIYAALDGFQDPRCGASGVCSSLEPLLSMGKGKTPP</sequence>
<evidence type="ECO:0000313" key="9">
    <source>
        <dbReference type="Proteomes" id="UP000238479"/>
    </source>
</evidence>
<dbReference type="OMA" id="GDINDEM"/>
<dbReference type="Gramene" id="PRQ25541">
    <property type="protein sequence ID" value="PRQ25541"/>
    <property type="gene ID" value="RchiOBHm_Chr6g0284791"/>
</dbReference>